<dbReference type="PANTHER" id="PTHR34322">
    <property type="entry name" value="TRANSPOSASE, Y1_TNP DOMAIN-CONTAINING"/>
    <property type="match status" value="1"/>
</dbReference>
<gene>
    <name evidence="2" type="ORF">SPACI_001820</name>
</gene>
<evidence type="ECO:0000313" key="2">
    <source>
        <dbReference type="EMBL" id="XFO70194.1"/>
    </source>
</evidence>
<dbReference type="EMBL" id="CP155571">
    <property type="protein sequence ID" value="XFO70194.1"/>
    <property type="molecule type" value="Genomic_DNA"/>
</dbReference>
<organism evidence="2 3">
    <name type="scientific">Sporomusa acidovorans (strain ATCC 49682 / DSM 3132 / Mol)</name>
    <dbReference type="NCBI Taxonomy" id="1123286"/>
    <lineage>
        <taxon>Bacteria</taxon>
        <taxon>Bacillati</taxon>
        <taxon>Bacillota</taxon>
        <taxon>Negativicutes</taxon>
        <taxon>Selenomonadales</taxon>
        <taxon>Sporomusaceae</taxon>
        <taxon>Sporomusa</taxon>
    </lineage>
</organism>
<dbReference type="Proteomes" id="UP000216052">
    <property type="component" value="Chromosome"/>
</dbReference>
<dbReference type="RefSeq" id="WP_249030654.1">
    <property type="nucleotide sequence ID" value="NZ_CP155571.1"/>
</dbReference>
<dbReference type="Gene3D" id="3.30.70.1290">
    <property type="entry name" value="Transposase IS200-like"/>
    <property type="match status" value="1"/>
</dbReference>
<keyword evidence="3" id="KW-1185">Reference proteome</keyword>
<name>A0ABZ3IVV3_SPOA4</name>
<dbReference type="SUPFAM" id="SSF143422">
    <property type="entry name" value="Transposase IS200-like"/>
    <property type="match status" value="1"/>
</dbReference>
<protein>
    <recommendedName>
        <fullName evidence="1">Transposase IS200-like domain-containing protein</fullName>
    </recommendedName>
</protein>
<evidence type="ECO:0000313" key="3">
    <source>
        <dbReference type="Proteomes" id="UP000216052"/>
    </source>
</evidence>
<sequence length="85" mass="9899">MSRQARKLSATGYYHIVFRGINHQSLFEGDSDFLYFIESLQQIKAEMAFEIHAYCLMSNHVHFLLKENKTGDISQIMINEICNVL</sequence>
<reference evidence="2" key="1">
    <citation type="submission" date="2024-05" db="EMBL/GenBank/DDBJ databases">
        <title>Isolation and characterization of Sporomusa carbonis sp. nov., a carboxydotrophic hydrogenogen in the genus of Sporomusa isolated from a charcoal burning pile.</title>
        <authorList>
            <person name="Boeer T."/>
            <person name="Rosenbaum F."/>
            <person name="Eysell L."/>
            <person name="Mueller V."/>
            <person name="Daniel R."/>
            <person name="Poehlein A."/>
        </authorList>
    </citation>
    <scope>NUCLEOTIDE SEQUENCE [LARGE SCALE GENOMIC DNA]</scope>
    <source>
        <strain evidence="2">DSM 3132</strain>
    </source>
</reference>
<accession>A0ABZ3IVV3</accession>
<dbReference type="InterPro" id="IPR036515">
    <property type="entry name" value="Transposase_17_sf"/>
</dbReference>
<dbReference type="InterPro" id="IPR002686">
    <property type="entry name" value="Transposase_17"/>
</dbReference>
<dbReference type="SMART" id="SM01321">
    <property type="entry name" value="Y1_Tnp"/>
    <property type="match status" value="1"/>
</dbReference>
<feature type="domain" description="Transposase IS200-like" evidence="1">
    <location>
        <begin position="9"/>
        <end position="84"/>
    </location>
</feature>
<proteinExistence type="predicted"/>
<dbReference type="Pfam" id="PF01797">
    <property type="entry name" value="Y1_Tnp"/>
    <property type="match status" value="1"/>
</dbReference>
<evidence type="ECO:0000259" key="1">
    <source>
        <dbReference type="SMART" id="SM01321"/>
    </source>
</evidence>
<dbReference type="PANTHER" id="PTHR34322:SF2">
    <property type="entry name" value="TRANSPOSASE IS200-LIKE DOMAIN-CONTAINING PROTEIN"/>
    <property type="match status" value="1"/>
</dbReference>